<evidence type="ECO:0000256" key="13">
    <source>
        <dbReference type="SAM" id="Phobius"/>
    </source>
</evidence>
<keyword evidence="9 13" id="KW-0472">Membrane</keyword>
<evidence type="ECO:0000256" key="6">
    <source>
        <dbReference type="ARBA" id="ARBA00023034"/>
    </source>
</evidence>
<protein>
    <recommendedName>
        <fullName evidence="11">Sodium/hydrogen exchanger</fullName>
    </recommendedName>
</protein>
<dbReference type="VEuPathDB" id="VectorBase:CPIJ014348"/>
<evidence type="ECO:0000256" key="12">
    <source>
        <dbReference type="SAM" id="MobiDB-lite"/>
    </source>
</evidence>
<feature type="signal peptide" evidence="14">
    <location>
        <begin position="1"/>
        <end position="24"/>
    </location>
</feature>
<evidence type="ECO:0000313" key="16">
    <source>
        <dbReference type="EMBL" id="EDS41284.1"/>
    </source>
</evidence>
<dbReference type="AlphaFoldDB" id="B0X6D4"/>
<dbReference type="PANTHER" id="PTHR10110:SF191">
    <property type="entry name" value="SODIUM_HYDROGEN EXCHANGER 8"/>
    <property type="match status" value="1"/>
</dbReference>
<feature type="transmembrane region" description="Helical" evidence="13">
    <location>
        <begin position="484"/>
        <end position="512"/>
    </location>
</feature>
<dbReference type="EnsemblMetazoa" id="CPIJ014348-RA">
    <property type="protein sequence ID" value="CPIJ014348-PA"/>
    <property type="gene ID" value="CPIJ014348"/>
</dbReference>
<feature type="region of interest" description="Disordered" evidence="12">
    <location>
        <begin position="615"/>
        <end position="668"/>
    </location>
</feature>
<dbReference type="STRING" id="7176.B0X6D4"/>
<dbReference type="InParanoid" id="B0X6D4"/>
<feature type="transmembrane region" description="Helical" evidence="13">
    <location>
        <begin position="453"/>
        <end position="472"/>
    </location>
</feature>
<dbReference type="Gene3D" id="6.10.140.1330">
    <property type="match status" value="1"/>
</dbReference>
<evidence type="ECO:0000256" key="4">
    <source>
        <dbReference type="ARBA" id="ARBA00022692"/>
    </source>
</evidence>
<keyword evidence="14" id="KW-0732">Signal</keyword>
<dbReference type="OrthoDB" id="196264at2759"/>
<evidence type="ECO:0000256" key="9">
    <source>
        <dbReference type="ARBA" id="ARBA00023136"/>
    </source>
</evidence>
<dbReference type="PRINTS" id="PR01084">
    <property type="entry name" value="NAHEXCHNGR"/>
</dbReference>
<dbReference type="InterPro" id="IPR006153">
    <property type="entry name" value="Cation/H_exchanger_TM"/>
</dbReference>
<feature type="transmembrane region" description="Helical" evidence="13">
    <location>
        <begin position="192"/>
        <end position="217"/>
    </location>
</feature>
<evidence type="ECO:0000256" key="7">
    <source>
        <dbReference type="ARBA" id="ARBA00023053"/>
    </source>
</evidence>
<evidence type="ECO:0000256" key="11">
    <source>
        <dbReference type="RuleBase" id="RU003722"/>
    </source>
</evidence>
<evidence type="ECO:0000256" key="14">
    <source>
        <dbReference type="SAM" id="SignalP"/>
    </source>
</evidence>
<name>B0X6D4_CULQU</name>
<reference evidence="16" key="1">
    <citation type="submission" date="2007-03" db="EMBL/GenBank/DDBJ databases">
        <title>Annotation of Culex pipiens quinquefasciatus.</title>
        <authorList>
            <consortium name="The Broad Institute Genome Sequencing Platform"/>
            <person name="Atkinson P.W."/>
            <person name="Hemingway J."/>
            <person name="Christensen B.M."/>
            <person name="Higgs S."/>
            <person name="Kodira C."/>
            <person name="Hannick L."/>
            <person name="Megy K."/>
            <person name="O'Leary S."/>
            <person name="Pearson M."/>
            <person name="Haas B.J."/>
            <person name="Mauceli E."/>
            <person name="Wortman J.R."/>
            <person name="Lee N.H."/>
            <person name="Guigo R."/>
            <person name="Stanke M."/>
            <person name="Alvarado L."/>
            <person name="Amedeo P."/>
            <person name="Antoine C.H."/>
            <person name="Arensburger P."/>
            <person name="Bidwell S.L."/>
            <person name="Crawford M."/>
            <person name="Camaro F."/>
            <person name="Devon K."/>
            <person name="Engels R."/>
            <person name="Hammond M."/>
            <person name="Howarth C."/>
            <person name="Koehrsen M."/>
            <person name="Lawson D."/>
            <person name="Montgomery P."/>
            <person name="Nene V."/>
            <person name="Nusbaum C."/>
            <person name="Puiu D."/>
            <person name="Romero-Severson J."/>
            <person name="Severson D.W."/>
            <person name="Shumway M."/>
            <person name="Sisk P."/>
            <person name="Stolte C."/>
            <person name="Zeng Q."/>
            <person name="Eisenstadt E."/>
            <person name="Fraser-Liggett C."/>
            <person name="Strausberg R."/>
            <person name="Galagan J."/>
            <person name="Birren B."/>
            <person name="Collins F.H."/>
        </authorList>
    </citation>
    <scope>NUCLEOTIDE SEQUENCE [LARGE SCALE GENOMIC DNA]</scope>
    <source>
        <strain evidence="16">JHB</strain>
    </source>
</reference>
<feature type="transmembrane region" description="Helical" evidence="13">
    <location>
        <begin position="388"/>
        <end position="410"/>
    </location>
</feature>
<feature type="transmembrane region" description="Helical" evidence="13">
    <location>
        <begin position="356"/>
        <end position="376"/>
    </location>
</feature>
<dbReference type="Pfam" id="PF00999">
    <property type="entry name" value="Na_H_Exchanger"/>
    <property type="match status" value="1"/>
</dbReference>
<evidence type="ECO:0000313" key="17">
    <source>
        <dbReference type="EnsemblMetazoa" id="CPIJ014348-PA"/>
    </source>
</evidence>
<feature type="transmembrane region" description="Helical" evidence="13">
    <location>
        <begin position="416"/>
        <end position="441"/>
    </location>
</feature>
<evidence type="ECO:0000313" key="18">
    <source>
        <dbReference type="Proteomes" id="UP000002320"/>
    </source>
</evidence>
<dbReference type="EMBL" id="DS232411">
    <property type="protein sequence ID" value="EDS41284.1"/>
    <property type="molecule type" value="Genomic_DNA"/>
</dbReference>
<keyword evidence="8 11" id="KW-0406">Ion transport</keyword>
<comment type="subcellular location">
    <subcellularLocation>
        <location evidence="1">Golgi apparatus membrane</location>
        <topology evidence="1">Multi-pass membrane protein</topology>
    </subcellularLocation>
</comment>
<accession>B0X6D4</accession>
<evidence type="ECO:0000259" key="15">
    <source>
        <dbReference type="Pfam" id="PF00999"/>
    </source>
</evidence>
<dbReference type="NCBIfam" id="TIGR00840">
    <property type="entry name" value="b_cpa1"/>
    <property type="match status" value="1"/>
</dbReference>
<keyword evidence="6" id="KW-0333">Golgi apparatus</keyword>
<evidence type="ECO:0000256" key="1">
    <source>
        <dbReference type="ARBA" id="ARBA00004653"/>
    </source>
</evidence>
<evidence type="ECO:0000256" key="2">
    <source>
        <dbReference type="ARBA" id="ARBA00022448"/>
    </source>
</evidence>
<dbReference type="PANTHER" id="PTHR10110">
    <property type="entry name" value="SODIUM/HYDROGEN EXCHANGER"/>
    <property type="match status" value="1"/>
</dbReference>
<reference evidence="17" key="2">
    <citation type="submission" date="2020-05" db="UniProtKB">
        <authorList>
            <consortium name="EnsemblMetazoa"/>
        </authorList>
    </citation>
    <scope>IDENTIFICATION</scope>
    <source>
        <strain evidence="17">JHB</strain>
    </source>
</reference>
<keyword evidence="2 11" id="KW-0813">Transport</keyword>
<feature type="transmembrane region" description="Helical" evidence="13">
    <location>
        <begin position="229"/>
        <end position="247"/>
    </location>
</feature>
<proteinExistence type="inferred from homology"/>
<feature type="transmembrane region" description="Helical" evidence="13">
    <location>
        <begin position="124"/>
        <end position="142"/>
    </location>
</feature>
<dbReference type="GO" id="GO:0015386">
    <property type="term" value="F:potassium:proton antiporter activity"/>
    <property type="evidence" value="ECO:0007669"/>
    <property type="project" value="TreeGrafter"/>
</dbReference>
<dbReference type="FunCoup" id="B0X6D4">
    <property type="interactions" value="426"/>
</dbReference>
<sequence>MRSGLIYLLLICAFLFTTFYNVASDVPVVPSATATVGGATKDTGWNVSLGAVEAGKDKGKDAGGEDKAAAVVVVLPKNATTTMSPEKNAVEQEHYSSMSIFFVLCVIALGILLIHMMLQTKFQYLPESIVVVFLGALIGLILNNSSMRHIANWEREEVFSPTAFFLVLLPPIIFESGYNLHKGNFFQNIGSILVFAIIGTTISALVIGSGVYLLGLAEVAYRLNFVESFAFGSLISAVDPVATVAIFHALDVDPILNMLVFGESILNDAISIVLTTTVMPMVSGSGAEGNGESIISALNTFCLMFFASAGIGVLFALMSALLLKHIDLRKHPSLEFGLMLVFTYAPYVLAEGIHLSGIMAILFCGIVMSHYTHFNLSTVTQITMQQTMRTLAFIAETCVFAYLGLAIFSFKHRCELSFVIWTIILCLLGRAANIFPLAYVCNLFREHKITPKMSFILWFSGLRGAISYALSLHMQFSSEEARHVVITTTLIIVLFTTLFFGGSTMPLMKYLAGGKKTRRRPSRLGGRKRSGKTLSLSKTREWGQAIDSEHLSELTEEEEVSFTQSKLNGFARLDRKYFTPFFTRRFTHQELHDCKSQMADLTNKWYQAIRISPDDLDEEEDEDDDAAEVASIATSERSTRVLVGGGRGSSSNGKSAPAKGTADRPGSS</sequence>
<gene>
    <name evidence="17" type="primary">6048262</name>
    <name evidence="16" type="ORF">CpipJ_CPIJ014348</name>
</gene>
<feature type="compositionally biased region" description="Acidic residues" evidence="12">
    <location>
        <begin position="615"/>
        <end position="627"/>
    </location>
</feature>
<keyword evidence="5 13" id="KW-1133">Transmembrane helix</keyword>
<feature type="chain" id="PRO_5011409256" description="Sodium/hydrogen exchanger" evidence="14">
    <location>
        <begin position="25"/>
        <end position="668"/>
    </location>
</feature>
<dbReference type="HOGENOM" id="CLU_005912_11_0_1"/>
<feature type="transmembrane region" description="Helical" evidence="13">
    <location>
        <begin position="259"/>
        <end position="282"/>
    </location>
</feature>
<evidence type="ECO:0000256" key="8">
    <source>
        <dbReference type="ARBA" id="ARBA00023065"/>
    </source>
</evidence>
<dbReference type="KEGG" id="cqu:CpipJ_CPIJ014348"/>
<dbReference type="GO" id="GO:0015385">
    <property type="term" value="F:sodium:proton antiporter activity"/>
    <property type="evidence" value="ECO:0007669"/>
    <property type="project" value="InterPro"/>
</dbReference>
<keyword evidence="10 11" id="KW-0739">Sodium transport</keyword>
<keyword evidence="18" id="KW-1185">Reference proteome</keyword>
<feature type="transmembrane region" description="Helical" evidence="13">
    <location>
        <begin position="294"/>
        <end position="322"/>
    </location>
</feature>
<evidence type="ECO:0000256" key="3">
    <source>
        <dbReference type="ARBA" id="ARBA00022449"/>
    </source>
</evidence>
<dbReference type="OMA" id="DHLDHFW"/>
<dbReference type="GO" id="GO:0000139">
    <property type="term" value="C:Golgi membrane"/>
    <property type="evidence" value="ECO:0007669"/>
    <property type="project" value="UniProtKB-SubCell"/>
</dbReference>
<feature type="transmembrane region" description="Helical" evidence="13">
    <location>
        <begin position="95"/>
        <end position="117"/>
    </location>
</feature>
<evidence type="ECO:0000256" key="10">
    <source>
        <dbReference type="ARBA" id="ARBA00023201"/>
    </source>
</evidence>
<comment type="similarity">
    <text evidence="11">Belongs to the monovalent cation:proton antiporter 1 (CPA1) transporter (TC 2.A.36) family.</text>
</comment>
<dbReference type="GO" id="GO:0051453">
    <property type="term" value="P:regulation of intracellular pH"/>
    <property type="evidence" value="ECO:0007669"/>
    <property type="project" value="TreeGrafter"/>
</dbReference>
<keyword evidence="3 11" id="KW-0050">Antiport</keyword>
<organism>
    <name type="scientific">Culex quinquefasciatus</name>
    <name type="common">Southern house mosquito</name>
    <name type="synonym">Culex pungens</name>
    <dbReference type="NCBI Taxonomy" id="7176"/>
    <lineage>
        <taxon>Eukaryota</taxon>
        <taxon>Metazoa</taxon>
        <taxon>Ecdysozoa</taxon>
        <taxon>Arthropoda</taxon>
        <taxon>Hexapoda</taxon>
        <taxon>Insecta</taxon>
        <taxon>Pterygota</taxon>
        <taxon>Neoptera</taxon>
        <taxon>Endopterygota</taxon>
        <taxon>Diptera</taxon>
        <taxon>Nematocera</taxon>
        <taxon>Culicoidea</taxon>
        <taxon>Culicidae</taxon>
        <taxon>Culicinae</taxon>
        <taxon>Culicini</taxon>
        <taxon>Culex</taxon>
        <taxon>Culex</taxon>
    </lineage>
</organism>
<feature type="domain" description="Cation/H+ exchanger transmembrane" evidence="15">
    <location>
        <begin position="112"/>
        <end position="509"/>
    </location>
</feature>
<dbReference type="Proteomes" id="UP000002320">
    <property type="component" value="Unassembled WGS sequence"/>
</dbReference>
<keyword evidence="7" id="KW-0915">Sodium</keyword>
<dbReference type="VEuPathDB" id="VectorBase:CQUJHB009621"/>
<evidence type="ECO:0000256" key="5">
    <source>
        <dbReference type="ARBA" id="ARBA00022989"/>
    </source>
</evidence>
<keyword evidence="4 11" id="KW-0812">Transmembrane</keyword>
<dbReference type="eggNOG" id="KOG1965">
    <property type="taxonomic scope" value="Eukaryota"/>
</dbReference>
<feature type="transmembrane region" description="Helical" evidence="13">
    <location>
        <begin position="162"/>
        <end position="180"/>
    </location>
</feature>
<dbReference type="InterPro" id="IPR004709">
    <property type="entry name" value="NaH_exchanger"/>
</dbReference>
<dbReference type="InterPro" id="IPR018422">
    <property type="entry name" value="Cation/H_exchanger_CPA1"/>
</dbReference>